<dbReference type="EMBL" id="LR743597">
    <property type="protein sequence ID" value="CAA2627897.1"/>
    <property type="molecule type" value="Genomic_DNA"/>
</dbReference>
<evidence type="ECO:0000256" key="2">
    <source>
        <dbReference type="ARBA" id="ARBA00023002"/>
    </source>
</evidence>
<dbReference type="InterPro" id="IPR002347">
    <property type="entry name" value="SDR_fam"/>
</dbReference>
<dbReference type="Pfam" id="PF13561">
    <property type="entry name" value="adh_short_C2"/>
    <property type="match status" value="1"/>
</dbReference>
<dbReference type="InterPro" id="IPR036291">
    <property type="entry name" value="NAD(P)-bd_dom_sf"/>
</dbReference>
<dbReference type="PRINTS" id="PR00081">
    <property type="entry name" value="GDHRDH"/>
</dbReference>
<evidence type="ECO:0000313" key="4">
    <source>
        <dbReference type="Proteomes" id="UP001189122"/>
    </source>
</evidence>
<dbReference type="Gene3D" id="3.40.50.720">
    <property type="entry name" value="NAD(P)-binding Rossmann-like Domain"/>
    <property type="match status" value="1"/>
</dbReference>
<dbReference type="Pfam" id="PF00106">
    <property type="entry name" value="adh_short"/>
    <property type="match status" value="1"/>
</dbReference>
<name>A0A7I8JCC9_SPIIN</name>
<comment type="similarity">
    <text evidence="1">Belongs to the short-chain dehydrogenases/reductases (SDR) family.</text>
</comment>
<keyword evidence="2" id="KW-0560">Oxidoreductase</keyword>
<dbReference type="EMBL" id="CACRZD030000010">
    <property type="protein sequence ID" value="CAA6667153.1"/>
    <property type="molecule type" value="Genomic_DNA"/>
</dbReference>
<proteinExistence type="inferred from homology"/>
<dbReference type="PANTHER" id="PTHR48107">
    <property type="entry name" value="NADPH-DEPENDENT ALDEHYDE REDUCTASE-LIKE PROTEIN, CHLOROPLASTIC-RELATED"/>
    <property type="match status" value="1"/>
</dbReference>
<evidence type="ECO:0000313" key="3">
    <source>
        <dbReference type="EMBL" id="CAA2627897.1"/>
    </source>
</evidence>
<dbReference type="PROSITE" id="PS00061">
    <property type="entry name" value="ADH_SHORT"/>
    <property type="match status" value="1"/>
</dbReference>
<accession>A0A7I8JCC9</accession>
<dbReference type="PANTHER" id="PTHR48107:SF7">
    <property type="entry name" value="RE15974P"/>
    <property type="match status" value="1"/>
</dbReference>
<dbReference type="SUPFAM" id="SSF51735">
    <property type="entry name" value="NAD(P)-binding Rossmann-fold domains"/>
    <property type="match status" value="1"/>
</dbReference>
<dbReference type="InterPro" id="IPR020904">
    <property type="entry name" value="Sc_DH/Rdtase_CS"/>
</dbReference>
<protein>
    <submittedName>
        <fullName evidence="3">Uncharacterized protein</fullName>
    </submittedName>
</protein>
<keyword evidence="4" id="KW-1185">Reference proteome</keyword>
<evidence type="ECO:0000256" key="1">
    <source>
        <dbReference type="ARBA" id="ARBA00006484"/>
    </source>
</evidence>
<sequence>MFRVNTRGAFLCCREAANRLPRGGGGRIIAVTSSMVAQRKPGFAAYVGSKAAVEAMVTVLAKELAGTGITANCNEAEVARVAAECPMGRIGRPHDIANVVGFLASASGEWVNGQVVRVNGGVA</sequence>
<gene>
    <name evidence="3" type="ORF">SI7747_10013546</name>
</gene>
<dbReference type="Proteomes" id="UP001189122">
    <property type="component" value="Unassembled WGS sequence"/>
</dbReference>
<reference evidence="3 4" key="1">
    <citation type="submission" date="2019-12" db="EMBL/GenBank/DDBJ databases">
        <authorList>
            <person name="Scholz U."/>
            <person name="Mascher M."/>
            <person name="Fiebig A."/>
        </authorList>
    </citation>
    <scope>NUCLEOTIDE SEQUENCE</scope>
</reference>
<dbReference type="AlphaFoldDB" id="A0A7I8JCC9"/>
<dbReference type="GO" id="GO:0016614">
    <property type="term" value="F:oxidoreductase activity, acting on CH-OH group of donors"/>
    <property type="evidence" value="ECO:0007669"/>
    <property type="project" value="UniProtKB-ARBA"/>
</dbReference>
<organism evidence="3">
    <name type="scientific">Spirodela intermedia</name>
    <name type="common">Intermediate duckweed</name>
    <dbReference type="NCBI Taxonomy" id="51605"/>
    <lineage>
        <taxon>Eukaryota</taxon>
        <taxon>Viridiplantae</taxon>
        <taxon>Streptophyta</taxon>
        <taxon>Embryophyta</taxon>
        <taxon>Tracheophyta</taxon>
        <taxon>Spermatophyta</taxon>
        <taxon>Magnoliopsida</taxon>
        <taxon>Liliopsida</taxon>
        <taxon>Araceae</taxon>
        <taxon>Lemnoideae</taxon>
        <taxon>Spirodela</taxon>
    </lineage>
</organism>